<keyword evidence="3" id="KW-1185">Reference proteome</keyword>
<dbReference type="InterPro" id="IPR032675">
    <property type="entry name" value="LRR_dom_sf"/>
</dbReference>
<organism evidence="2 3">
    <name type="scientific">Littorina saxatilis</name>
    <dbReference type="NCBI Taxonomy" id="31220"/>
    <lineage>
        <taxon>Eukaryota</taxon>
        <taxon>Metazoa</taxon>
        <taxon>Spiralia</taxon>
        <taxon>Lophotrochozoa</taxon>
        <taxon>Mollusca</taxon>
        <taxon>Gastropoda</taxon>
        <taxon>Caenogastropoda</taxon>
        <taxon>Littorinimorpha</taxon>
        <taxon>Littorinoidea</taxon>
        <taxon>Littorinidae</taxon>
        <taxon>Littorina</taxon>
    </lineage>
</organism>
<protein>
    <submittedName>
        <fullName evidence="2">Uncharacterized protein</fullName>
    </submittedName>
</protein>
<comment type="caution">
    <text evidence="2">The sequence shown here is derived from an EMBL/GenBank/DDBJ whole genome shotgun (WGS) entry which is preliminary data.</text>
</comment>
<dbReference type="InterPro" id="IPR001611">
    <property type="entry name" value="Leu-rich_rpt"/>
</dbReference>
<gene>
    <name evidence="2" type="ORF">V1264_019653</name>
</gene>
<dbReference type="InterPro" id="IPR052394">
    <property type="entry name" value="LRR-containing"/>
</dbReference>
<feature type="region of interest" description="Disordered" evidence="1">
    <location>
        <begin position="430"/>
        <end position="476"/>
    </location>
</feature>
<dbReference type="Pfam" id="PF13516">
    <property type="entry name" value="LRR_6"/>
    <property type="match status" value="5"/>
</dbReference>
<dbReference type="PANTHER" id="PTHR24114">
    <property type="entry name" value="LEUCINE RICH REPEAT FAMILY PROTEIN"/>
    <property type="match status" value="1"/>
</dbReference>
<evidence type="ECO:0000256" key="1">
    <source>
        <dbReference type="SAM" id="MobiDB-lite"/>
    </source>
</evidence>
<evidence type="ECO:0000313" key="3">
    <source>
        <dbReference type="Proteomes" id="UP001374579"/>
    </source>
</evidence>
<accession>A0AAN9BGZ5</accession>
<feature type="region of interest" description="Disordered" evidence="1">
    <location>
        <begin position="1"/>
        <end position="54"/>
    </location>
</feature>
<reference evidence="2 3" key="1">
    <citation type="submission" date="2024-02" db="EMBL/GenBank/DDBJ databases">
        <title>Chromosome-scale genome assembly of the rough periwinkle Littorina saxatilis.</title>
        <authorList>
            <person name="De Jode A."/>
            <person name="Faria R."/>
            <person name="Formenti G."/>
            <person name="Sims Y."/>
            <person name="Smith T.P."/>
            <person name="Tracey A."/>
            <person name="Wood J.M.D."/>
            <person name="Zagrodzka Z.B."/>
            <person name="Johannesson K."/>
            <person name="Butlin R.K."/>
            <person name="Leder E.H."/>
        </authorList>
    </citation>
    <scope>NUCLEOTIDE SEQUENCE [LARGE SCALE GENOMIC DNA]</scope>
    <source>
        <strain evidence="2">Snail1</strain>
        <tissue evidence="2">Muscle</tissue>
    </source>
</reference>
<dbReference type="Proteomes" id="UP001374579">
    <property type="component" value="Unassembled WGS sequence"/>
</dbReference>
<dbReference type="SUPFAM" id="SSF52047">
    <property type="entry name" value="RNI-like"/>
    <property type="match status" value="1"/>
</dbReference>
<proteinExistence type="predicted"/>
<dbReference type="Gene3D" id="3.80.10.10">
    <property type="entry name" value="Ribonuclease Inhibitor"/>
    <property type="match status" value="2"/>
</dbReference>
<feature type="compositionally biased region" description="Basic and acidic residues" evidence="1">
    <location>
        <begin position="430"/>
        <end position="446"/>
    </location>
</feature>
<evidence type="ECO:0000313" key="2">
    <source>
        <dbReference type="EMBL" id="KAK7105029.1"/>
    </source>
</evidence>
<sequence>MATWKQKYSFSKSHLTRSPPRTPQYHDIAEEEDGENRGDENGRGRKPGGCGPARKSGLATVYNSHLPRVYGNYGRVPTFNEDCLYDDDPKEKLDEREIQVALYQRKCAKLNVCPVGAYVRNPTSPVLNIGNYCLGPTGALALSVPLTLDMTVTTLNLQGNAIGAEGLRYLAPCIQDSCSITHLNLNDNDLGSEGAAIMEKILMVNISLEAVSLAGNNFTDSDAVHFSQVALSPEKKPLKDLDLSRNRLEDGAAMQFGEVLALNEQLEVLDLSWNQIRPKGGVALINGLKDNPRLKRLAVSRNGVGDEGCEAAATALVTNRSLLELDLSGNRVTNKGMLALAKTIKNNDTLTVLKLGDNLATGLGAQAVGEAILRSEECAVTVLDLTNINVFDILIKEVRDHAQSRPLTLKHGTISRYVLPMDELEKKFAEDFRTAHPELDTQANKDNEEEEDEKETKKSSKKDGSKKINAKKTKRK</sequence>
<feature type="compositionally biased region" description="Basic and acidic residues" evidence="1">
    <location>
        <begin position="454"/>
        <end position="466"/>
    </location>
</feature>
<dbReference type="EMBL" id="JBAMIC010000008">
    <property type="protein sequence ID" value="KAK7105029.1"/>
    <property type="molecule type" value="Genomic_DNA"/>
</dbReference>
<dbReference type="SMART" id="SM00368">
    <property type="entry name" value="LRR_RI"/>
    <property type="match status" value="8"/>
</dbReference>
<dbReference type="PANTHER" id="PTHR24114:SF50">
    <property type="entry name" value="RNI-LIKE PROTEIN"/>
    <property type="match status" value="1"/>
</dbReference>
<dbReference type="AlphaFoldDB" id="A0AAN9BGZ5"/>
<name>A0AAN9BGZ5_9CAEN</name>
<feature type="compositionally biased region" description="Polar residues" evidence="1">
    <location>
        <begin position="1"/>
        <end position="13"/>
    </location>
</feature>